<organism evidence="12 13">
    <name type="scientific">Proteiniphilum saccharofermentans</name>
    <dbReference type="NCBI Taxonomy" id="1642647"/>
    <lineage>
        <taxon>Bacteria</taxon>
        <taxon>Pseudomonadati</taxon>
        <taxon>Bacteroidota</taxon>
        <taxon>Bacteroidia</taxon>
        <taxon>Bacteroidales</taxon>
        <taxon>Dysgonomonadaceae</taxon>
        <taxon>Proteiniphilum</taxon>
    </lineage>
</organism>
<dbReference type="Pfam" id="PF07676">
    <property type="entry name" value="PD40"/>
    <property type="match status" value="2"/>
</dbReference>
<dbReference type="InterPro" id="IPR011659">
    <property type="entry name" value="WD40"/>
</dbReference>
<keyword evidence="6 7" id="KW-0720">Serine protease</keyword>
<dbReference type="SUPFAM" id="SSF82171">
    <property type="entry name" value="DPP6 N-terminal domain-like"/>
    <property type="match status" value="1"/>
</dbReference>
<dbReference type="PANTHER" id="PTHR43253">
    <property type="entry name" value="TRICORN PROTEASE HOMOLOG 2-RELATED"/>
    <property type="match status" value="1"/>
</dbReference>
<dbReference type="Gene3D" id="2.120.10.60">
    <property type="entry name" value="Tricorn protease N-terminal domain"/>
    <property type="match status" value="2"/>
</dbReference>
<evidence type="ECO:0000256" key="9">
    <source>
        <dbReference type="SAM" id="MobiDB-lite"/>
    </source>
</evidence>
<feature type="active site" description="Charge relay system" evidence="8">
    <location>
        <position position="784"/>
    </location>
</feature>
<dbReference type="Pfam" id="PF14684">
    <property type="entry name" value="Tricorn_C1"/>
    <property type="match status" value="1"/>
</dbReference>
<gene>
    <name evidence="12" type="ORF">PSM36_2053</name>
</gene>
<reference evidence="12 13" key="1">
    <citation type="submission" date="2016-08" db="EMBL/GenBank/DDBJ databases">
        <authorList>
            <person name="Seilhamer J.J."/>
        </authorList>
    </citation>
    <scope>NUCLEOTIDE SEQUENCE [LARGE SCALE GENOMIC DNA]</scope>
    <source>
        <strain evidence="12">M3/6</strain>
    </source>
</reference>
<evidence type="ECO:0000256" key="6">
    <source>
        <dbReference type="ARBA" id="ARBA00022825"/>
    </source>
</evidence>
<evidence type="ECO:0000259" key="10">
    <source>
        <dbReference type="Pfam" id="PF03572"/>
    </source>
</evidence>
<keyword evidence="4 7" id="KW-0645">Protease</keyword>
<dbReference type="InterPro" id="IPR011042">
    <property type="entry name" value="6-blade_b-propeller_TolB-like"/>
</dbReference>
<keyword evidence="3 7" id="KW-0963">Cytoplasm</keyword>
<comment type="subcellular location">
    <subcellularLocation>
        <location evidence="1 7">Cytoplasm</location>
    </subcellularLocation>
</comment>
<evidence type="ECO:0000256" key="4">
    <source>
        <dbReference type="ARBA" id="ARBA00022670"/>
    </source>
</evidence>
<dbReference type="EMBL" id="LT605205">
    <property type="protein sequence ID" value="SCD20860.1"/>
    <property type="molecule type" value="Genomic_DNA"/>
</dbReference>
<dbReference type="InterPro" id="IPR028204">
    <property type="entry name" value="Tricorn_C1"/>
</dbReference>
<feature type="active site" description="Nucleophile" evidence="8">
    <location>
        <position position="1000"/>
    </location>
</feature>
<dbReference type="GO" id="GO:0008236">
    <property type="term" value="F:serine-type peptidase activity"/>
    <property type="evidence" value="ECO:0007669"/>
    <property type="project" value="UniProtKB-UniRule"/>
</dbReference>
<dbReference type="Gene3D" id="3.90.226.10">
    <property type="entry name" value="2-enoyl-CoA Hydratase, Chain A, domain 1"/>
    <property type="match status" value="1"/>
</dbReference>
<dbReference type="KEGG" id="psac:PSM36_2053"/>
<dbReference type="SUPFAM" id="SSF52096">
    <property type="entry name" value="ClpP/crotonase"/>
    <property type="match status" value="1"/>
</dbReference>
<comment type="function">
    <text evidence="7">Degrades oligopeptides.</text>
</comment>
<evidence type="ECO:0000313" key="12">
    <source>
        <dbReference type="EMBL" id="SCD20860.1"/>
    </source>
</evidence>
<evidence type="ECO:0000256" key="5">
    <source>
        <dbReference type="ARBA" id="ARBA00022801"/>
    </source>
</evidence>
<dbReference type="InterPro" id="IPR012393">
    <property type="entry name" value="Tricorn_protease"/>
</dbReference>
<dbReference type="AlphaFoldDB" id="A0A1R3T135"/>
<sequence>MIPSDRHDLINISMRKILFSSLLLLAAFWLHAQEVPLWLRNSVISPDGATVAFTYKGDIFTVPVSGGKATQVTSHASYDTRPVWSPKGDKLAFASNREGNFDVYVVTLQTGQTKRITSHSNNEYPEGFQNDTTVLFSAFIQPAQESQQFPIGLFNQIYTVSLNGDRPQMISPTHMEDIARHGDLWLYTDRKGYEDAWRKHHTSSITRDVWLYDSKKKTHRKLTGFKGENRNGVWSSDGNSFYYLSEQEGTFNVYRAGLEGGAPVQLTHFKDHPVRFLSADKSDNLCFSFNGELYYMKKGEKPRKIDVRIVSDNFERDMVPQTLTTGARSIAVSPNGKEIAFIARGDVFVTSIEFNTTKRITDTPEQERDVDFSPDGRSLVYSAERGNTWNIYRTELVRKEDKYFCYARELKETKLTDTDAPSFQPLFSPDGKEIAYLEDRSAIYVLNLESKKSRKVMDAKYNYSYSDGDQWFQWSPDSKWILSDYIDTGGWNNKDVALIKADGSGETTNLTLSGYTDVRAKWVLEGKAILFFSDRAGYRSHGSWGAHRDAYLMFLTPDAYDDFRMDKEERALKKEMEKEAKDKDKKSESKEKKGDKNTKEESNADKDSTKTVEPLVFDLDNRRHRVVRLTRHSSNLSDAYLNKDGSKLYYLASFEKGVDLWEQDFLENTTKLLSKDVGYGLLLPDKEEKNLYLVSQGKIKKIENGKVTEVSFSAPFNYRGAAERAYIFDHAWKQVKDKFYDKELHGVDWKMYGETYRRFLPHIDNNFDFAEMLSEMLGELNASHTGARYSPPRSSWQTATLGVFWDDTYKGDGLKIKEIMKGSPLIKANTKLKTGVIIEKIDGEPVEAGKTWWHLLDGKAGKHVIITAYTPGEGDRFEEIVKPITYGEENELLYNRWVEQREELTEKYSGGRIGYIHIRGMNSSSFRDVYQNLLGKYRNKEAVVVDTRFNGGGWLHDDLATLLSGKEYQRFTPRGEYIGSDPFNKWNKPSIVLMGESNYSNAHGFPWVYKELGIGKLVGAPVPGTMTAVWWETQIDPSLVFGIPQVTVVDTKGTVMENNQLEPDVKVYNSPESLLSDDDLQLKRAVEELLKSEELIVKSEK</sequence>
<evidence type="ECO:0000256" key="1">
    <source>
        <dbReference type="ARBA" id="ARBA00004496"/>
    </source>
</evidence>
<dbReference type="CDD" id="cd07562">
    <property type="entry name" value="Peptidase_S41_TRI"/>
    <property type="match status" value="1"/>
</dbReference>
<dbReference type="STRING" id="1642647.PSM36_2053"/>
<feature type="region of interest" description="Disordered" evidence="9">
    <location>
        <begin position="575"/>
        <end position="609"/>
    </location>
</feature>
<evidence type="ECO:0000256" key="7">
    <source>
        <dbReference type="PIRNR" id="PIRNR036421"/>
    </source>
</evidence>
<dbReference type="Gene3D" id="3.30.750.44">
    <property type="match status" value="1"/>
</dbReference>
<accession>A0A1R3T135</accession>
<keyword evidence="13" id="KW-1185">Reference proteome</keyword>
<proteinExistence type="inferred from homology"/>
<dbReference type="EC" id="3.4.21.-" evidence="7"/>
<evidence type="ECO:0000256" key="8">
    <source>
        <dbReference type="PIRSR" id="PIRSR036421-1"/>
    </source>
</evidence>
<feature type="active site" description="Charge relay system" evidence="8">
    <location>
        <position position="1057"/>
    </location>
</feature>
<dbReference type="Gene3D" id="2.120.10.30">
    <property type="entry name" value="TolB, C-terminal domain"/>
    <property type="match status" value="1"/>
</dbReference>
<dbReference type="GO" id="GO:0006508">
    <property type="term" value="P:proteolysis"/>
    <property type="evidence" value="ECO:0007669"/>
    <property type="project" value="UniProtKB-UniRule"/>
</dbReference>
<dbReference type="PANTHER" id="PTHR43253:SF1">
    <property type="entry name" value="TRICORN PROTEASE HOMOLOG 2-RELATED"/>
    <property type="match status" value="1"/>
</dbReference>
<dbReference type="InterPro" id="IPR029045">
    <property type="entry name" value="ClpP/crotonase-like_dom_sf"/>
</dbReference>
<feature type="domain" description="Tricorn protease C1" evidence="11">
    <location>
        <begin position="722"/>
        <end position="778"/>
    </location>
</feature>
<dbReference type="InterPro" id="IPR036034">
    <property type="entry name" value="PDZ_sf"/>
</dbReference>
<evidence type="ECO:0000256" key="2">
    <source>
        <dbReference type="ARBA" id="ARBA00008524"/>
    </source>
</evidence>
<feature type="domain" description="Tail specific protease" evidence="10">
    <location>
        <begin position="912"/>
        <end position="1067"/>
    </location>
</feature>
<dbReference type="PIRSF" id="PIRSF036421">
    <property type="entry name" value="Tricorn_protease"/>
    <property type="match status" value="1"/>
</dbReference>
<dbReference type="Gene3D" id="2.30.42.10">
    <property type="match status" value="1"/>
</dbReference>
<dbReference type="Proteomes" id="UP000187464">
    <property type="component" value="Chromosome I"/>
</dbReference>
<evidence type="ECO:0000259" key="11">
    <source>
        <dbReference type="Pfam" id="PF14684"/>
    </source>
</evidence>
<evidence type="ECO:0000256" key="3">
    <source>
        <dbReference type="ARBA" id="ARBA00022490"/>
    </source>
</evidence>
<keyword evidence="5 7" id="KW-0378">Hydrolase</keyword>
<dbReference type="Pfam" id="PF26549">
    <property type="entry name" value="Tricorn_N"/>
    <property type="match status" value="1"/>
</dbReference>
<protein>
    <recommendedName>
        <fullName evidence="7">Tricorn protease homolog</fullName>
        <ecNumber evidence="7">3.4.21.-</ecNumber>
    </recommendedName>
</protein>
<dbReference type="SUPFAM" id="SSF69304">
    <property type="entry name" value="Tricorn protease N-terminal domain"/>
    <property type="match status" value="1"/>
</dbReference>
<comment type="similarity">
    <text evidence="2 7">Belongs to the peptidase S41B family.</text>
</comment>
<dbReference type="InterPro" id="IPR005151">
    <property type="entry name" value="Tail-specific_protease"/>
</dbReference>
<dbReference type="SUPFAM" id="SSF50156">
    <property type="entry name" value="PDZ domain-like"/>
    <property type="match status" value="1"/>
</dbReference>
<dbReference type="Pfam" id="PF03572">
    <property type="entry name" value="Peptidase_S41"/>
    <property type="match status" value="1"/>
</dbReference>
<evidence type="ECO:0000313" key="13">
    <source>
        <dbReference type="Proteomes" id="UP000187464"/>
    </source>
</evidence>
<dbReference type="GO" id="GO:0005737">
    <property type="term" value="C:cytoplasm"/>
    <property type="evidence" value="ECO:0007669"/>
    <property type="project" value="UniProtKB-SubCell"/>
</dbReference>
<name>A0A1R3T135_9BACT</name>